<dbReference type="EMBL" id="AMEZ01000120">
    <property type="protein sequence ID" value="EKY22792.1"/>
    <property type="molecule type" value="Genomic_DNA"/>
</dbReference>
<sequence>MREVKALSDEETENILCYLKKKSDRDYILFLVMLHTGLRISDVIKLRVKDVFNKNSFEIREQKTSKWKEVQISNKLKRELKEYCKDKCAEEYLIKSRNGFNNHLKRDRCYKIIKEAAEKNGIKRIGCHSTRKAFGRKYYKKYGDIAELRKYFNHSNSAITLRYIGLEQEVINKHVRNLWE</sequence>
<keyword evidence="1" id="KW-0233">DNA recombination</keyword>
<dbReference type="InterPro" id="IPR050090">
    <property type="entry name" value="Tyrosine_recombinase_XerCD"/>
</dbReference>
<reference evidence="3 4" key="1">
    <citation type="submission" date="2012-05" db="EMBL/GenBank/DDBJ databases">
        <authorList>
            <person name="Weinstock G."/>
            <person name="Sodergren E."/>
            <person name="Lobos E.A."/>
            <person name="Fulton L."/>
            <person name="Fulton R."/>
            <person name="Courtney L."/>
            <person name="Fronick C."/>
            <person name="O'Laughlin M."/>
            <person name="Godfrey J."/>
            <person name="Wilson R.M."/>
            <person name="Miner T."/>
            <person name="Farmer C."/>
            <person name="Delehaunty K."/>
            <person name="Cordes M."/>
            <person name="Minx P."/>
            <person name="Tomlinson C."/>
            <person name="Chen J."/>
            <person name="Wollam A."/>
            <person name="Pepin K.H."/>
            <person name="Bhonagiri V."/>
            <person name="Zhang X."/>
            <person name="Suruliraj S."/>
            <person name="Warren W."/>
            <person name="Mitreva M."/>
            <person name="Mardis E.R."/>
            <person name="Wilson R.K."/>
        </authorList>
    </citation>
    <scope>NUCLEOTIDE SEQUENCE [LARGE SCALE GENOMIC DNA]</scope>
    <source>
        <strain evidence="3 4">DSM 1785</strain>
    </source>
</reference>
<evidence type="ECO:0000259" key="2">
    <source>
        <dbReference type="PROSITE" id="PS51898"/>
    </source>
</evidence>
<dbReference type="PROSITE" id="PS51898">
    <property type="entry name" value="TYR_RECOMBINASE"/>
    <property type="match status" value="1"/>
</dbReference>
<dbReference type="STRING" id="545697.HMPREF0216_03157"/>
<dbReference type="Proteomes" id="UP000010420">
    <property type="component" value="Unassembled WGS sequence"/>
</dbReference>
<evidence type="ECO:0000256" key="1">
    <source>
        <dbReference type="ARBA" id="ARBA00023172"/>
    </source>
</evidence>
<dbReference type="eggNOG" id="COG0582">
    <property type="taxonomic scope" value="Bacteria"/>
</dbReference>
<dbReference type="GO" id="GO:0006310">
    <property type="term" value="P:DNA recombination"/>
    <property type="evidence" value="ECO:0007669"/>
    <property type="project" value="UniProtKB-KW"/>
</dbReference>
<dbReference type="InterPro" id="IPR002104">
    <property type="entry name" value="Integrase_catalytic"/>
</dbReference>
<dbReference type="GO" id="GO:0015074">
    <property type="term" value="P:DNA integration"/>
    <property type="evidence" value="ECO:0007669"/>
    <property type="project" value="InterPro"/>
</dbReference>
<evidence type="ECO:0000313" key="3">
    <source>
        <dbReference type="EMBL" id="EKY22792.1"/>
    </source>
</evidence>
<feature type="domain" description="Tyr recombinase" evidence="2">
    <location>
        <begin position="2"/>
        <end position="180"/>
    </location>
</feature>
<dbReference type="HOGENOM" id="CLU_027562_33_1_9"/>
<dbReference type="SUPFAM" id="SSF56349">
    <property type="entry name" value="DNA breaking-rejoining enzymes"/>
    <property type="match status" value="1"/>
</dbReference>
<dbReference type="RefSeq" id="WP_005215783.1">
    <property type="nucleotide sequence ID" value="NZ_KB291705.1"/>
</dbReference>
<dbReference type="Gene3D" id="1.10.443.10">
    <property type="entry name" value="Intergrase catalytic core"/>
    <property type="match status" value="1"/>
</dbReference>
<dbReference type="PATRIC" id="fig|545697.3.peg.3090"/>
<keyword evidence="4" id="KW-1185">Reference proteome</keyword>
<dbReference type="PANTHER" id="PTHR30349:SF82">
    <property type="entry name" value="INTEGRASE_RECOMBINASE YOEC-RELATED"/>
    <property type="match status" value="1"/>
</dbReference>
<evidence type="ECO:0000313" key="4">
    <source>
        <dbReference type="Proteomes" id="UP000010420"/>
    </source>
</evidence>
<accession>L1Q5D3</accession>
<dbReference type="AlphaFoldDB" id="L1Q5D3"/>
<dbReference type="OrthoDB" id="9788852at2"/>
<gene>
    <name evidence="3" type="ORF">HMPREF0216_03157</name>
</gene>
<proteinExistence type="predicted"/>
<dbReference type="PANTHER" id="PTHR30349">
    <property type="entry name" value="PHAGE INTEGRASE-RELATED"/>
    <property type="match status" value="1"/>
</dbReference>
<protein>
    <submittedName>
        <fullName evidence="3">Site-specific recombinase, phage integrase family</fullName>
    </submittedName>
</protein>
<dbReference type="Pfam" id="PF00589">
    <property type="entry name" value="Phage_integrase"/>
    <property type="match status" value="1"/>
</dbReference>
<organism evidence="3 4">
    <name type="scientific">Clostridium celatum DSM 1785</name>
    <dbReference type="NCBI Taxonomy" id="545697"/>
    <lineage>
        <taxon>Bacteria</taxon>
        <taxon>Bacillati</taxon>
        <taxon>Bacillota</taxon>
        <taxon>Clostridia</taxon>
        <taxon>Eubacteriales</taxon>
        <taxon>Clostridiaceae</taxon>
        <taxon>Clostridium</taxon>
    </lineage>
</organism>
<dbReference type="InterPro" id="IPR013762">
    <property type="entry name" value="Integrase-like_cat_sf"/>
</dbReference>
<dbReference type="GO" id="GO:0003677">
    <property type="term" value="F:DNA binding"/>
    <property type="evidence" value="ECO:0007669"/>
    <property type="project" value="InterPro"/>
</dbReference>
<dbReference type="InterPro" id="IPR011010">
    <property type="entry name" value="DNA_brk_join_enz"/>
</dbReference>
<comment type="caution">
    <text evidence="3">The sequence shown here is derived from an EMBL/GenBank/DDBJ whole genome shotgun (WGS) entry which is preliminary data.</text>
</comment>
<name>L1Q5D3_9CLOT</name>